<proteinExistence type="predicted"/>
<comment type="caution">
    <text evidence="2">The sequence shown here is derived from an EMBL/GenBank/DDBJ whole genome shotgun (WGS) entry which is preliminary data.</text>
</comment>
<feature type="domain" description="Transposable element P transposase-like C-terminal" evidence="1">
    <location>
        <begin position="43"/>
        <end position="115"/>
    </location>
</feature>
<name>A0A4Y2PWY7_ARAVE</name>
<evidence type="ECO:0000313" key="2">
    <source>
        <dbReference type="EMBL" id="GBN55704.1"/>
    </source>
</evidence>
<accession>A0A4Y2PWY7</accession>
<dbReference type="AlphaFoldDB" id="A0A4Y2PWY7"/>
<keyword evidence="3" id="KW-1185">Reference proteome</keyword>
<dbReference type="Proteomes" id="UP000499080">
    <property type="component" value="Unassembled WGS sequence"/>
</dbReference>
<sequence>MRQLLLSNKLPSPSQKSNTLQDSEISAHLTAELMDSAFEENVIEEISANLYGNDTTLSQNSNIKINENNKQTNLNEINTTEGKCWAEEEAINYVAGYIAHKVKDKDRNLGEITKNIAYENETWKAILSYGGLQNQQKSGKQLSILYFSIN</sequence>
<gene>
    <name evidence="2" type="ORF">AVEN_228535_1</name>
</gene>
<protein>
    <recommendedName>
        <fullName evidence="1">Transposable element P transposase-like C-terminal domain-containing protein</fullName>
    </recommendedName>
</protein>
<organism evidence="2 3">
    <name type="scientific">Araneus ventricosus</name>
    <name type="common">Orbweaver spider</name>
    <name type="synonym">Epeira ventricosa</name>
    <dbReference type="NCBI Taxonomy" id="182803"/>
    <lineage>
        <taxon>Eukaryota</taxon>
        <taxon>Metazoa</taxon>
        <taxon>Ecdysozoa</taxon>
        <taxon>Arthropoda</taxon>
        <taxon>Chelicerata</taxon>
        <taxon>Arachnida</taxon>
        <taxon>Araneae</taxon>
        <taxon>Araneomorphae</taxon>
        <taxon>Entelegynae</taxon>
        <taxon>Araneoidea</taxon>
        <taxon>Araneidae</taxon>
        <taxon>Araneus</taxon>
    </lineage>
</organism>
<dbReference type="EMBL" id="BGPR01135455">
    <property type="protein sequence ID" value="GBN55704.1"/>
    <property type="molecule type" value="Genomic_DNA"/>
</dbReference>
<dbReference type="InterPro" id="IPR022242">
    <property type="entry name" value="TNP-like_C"/>
</dbReference>
<reference evidence="2 3" key="1">
    <citation type="journal article" date="2019" name="Sci. Rep.">
        <title>Orb-weaving spider Araneus ventricosus genome elucidates the spidroin gene catalogue.</title>
        <authorList>
            <person name="Kono N."/>
            <person name="Nakamura H."/>
            <person name="Ohtoshi R."/>
            <person name="Moran D.A.P."/>
            <person name="Shinohara A."/>
            <person name="Yoshida Y."/>
            <person name="Fujiwara M."/>
            <person name="Mori M."/>
            <person name="Tomita M."/>
            <person name="Arakawa K."/>
        </authorList>
    </citation>
    <scope>NUCLEOTIDE SEQUENCE [LARGE SCALE GENOMIC DNA]</scope>
</reference>
<dbReference type="Pfam" id="PF12596">
    <property type="entry name" value="Tnp_P_element_C"/>
    <property type="match status" value="1"/>
</dbReference>
<evidence type="ECO:0000313" key="3">
    <source>
        <dbReference type="Proteomes" id="UP000499080"/>
    </source>
</evidence>
<evidence type="ECO:0000259" key="1">
    <source>
        <dbReference type="Pfam" id="PF12596"/>
    </source>
</evidence>